<proteinExistence type="predicted"/>
<evidence type="ECO:0000259" key="2">
    <source>
        <dbReference type="Pfam" id="PF07811"/>
    </source>
</evidence>
<keyword evidence="1" id="KW-0812">Transmembrane</keyword>
<dbReference type="Proteomes" id="UP000813420">
    <property type="component" value="Unassembled WGS sequence"/>
</dbReference>
<evidence type="ECO:0000313" key="3">
    <source>
        <dbReference type="EMBL" id="HJH49399.1"/>
    </source>
</evidence>
<accession>A0A9D3AIH8</accession>
<dbReference type="InterPro" id="IPR012495">
    <property type="entry name" value="TadE-like_dom"/>
</dbReference>
<keyword evidence="1" id="KW-1133">Transmembrane helix</keyword>
<sequence>MSRERKKKRKRRGRYLQAVFTVEMSVLVPLALFLIMSCILVFFYFHDKNILSAAAYETAVAGSTKAREKGGVDAAELEALFAERIQGKCILFAGAQAGISVSEEEIKVEITAARGGMSLALEHRAAVTEPEKEIRKWRRFIK</sequence>
<feature type="transmembrane region" description="Helical" evidence="1">
    <location>
        <begin position="20"/>
        <end position="45"/>
    </location>
</feature>
<dbReference type="Pfam" id="PF07811">
    <property type="entry name" value="TadE"/>
    <property type="match status" value="1"/>
</dbReference>
<dbReference type="EMBL" id="DYXE01000039">
    <property type="protein sequence ID" value="HJH49399.1"/>
    <property type="molecule type" value="Genomic_DNA"/>
</dbReference>
<dbReference type="AlphaFoldDB" id="A0A9D3AIH8"/>
<name>A0A9D3AIH8_9FIRM</name>
<evidence type="ECO:0000313" key="4">
    <source>
        <dbReference type="Proteomes" id="UP000813420"/>
    </source>
</evidence>
<gene>
    <name evidence="3" type="ORF">K8V39_03955</name>
</gene>
<reference evidence="3" key="2">
    <citation type="submission" date="2021-09" db="EMBL/GenBank/DDBJ databases">
        <authorList>
            <person name="Gilroy R."/>
        </authorList>
    </citation>
    <scope>NUCLEOTIDE SEQUENCE</scope>
    <source>
        <strain evidence="3">USAMLcec4-12693</strain>
    </source>
</reference>
<reference evidence="3" key="1">
    <citation type="journal article" date="2021" name="PeerJ">
        <title>Extensive microbial diversity within the chicken gut microbiome revealed by metagenomics and culture.</title>
        <authorList>
            <person name="Gilroy R."/>
            <person name="Ravi A."/>
            <person name="Getino M."/>
            <person name="Pursley I."/>
            <person name="Horton D.L."/>
            <person name="Alikhan N.F."/>
            <person name="Baker D."/>
            <person name="Gharbi K."/>
            <person name="Hall N."/>
            <person name="Watson M."/>
            <person name="Adriaenssens E.M."/>
            <person name="Foster-Nyarko E."/>
            <person name="Jarju S."/>
            <person name="Secka A."/>
            <person name="Antonio M."/>
            <person name="Oren A."/>
            <person name="Chaudhuri R.R."/>
            <person name="La Ragione R."/>
            <person name="Hildebrand F."/>
            <person name="Pallen M.J."/>
        </authorList>
    </citation>
    <scope>NUCLEOTIDE SEQUENCE</scope>
    <source>
        <strain evidence="3">USAMLcec4-12693</strain>
    </source>
</reference>
<protein>
    <submittedName>
        <fullName evidence="3">Pilus assembly protein</fullName>
    </submittedName>
</protein>
<evidence type="ECO:0000256" key="1">
    <source>
        <dbReference type="SAM" id="Phobius"/>
    </source>
</evidence>
<feature type="domain" description="TadE-like" evidence="2">
    <location>
        <begin position="21"/>
        <end position="59"/>
    </location>
</feature>
<dbReference type="RefSeq" id="WP_277271777.1">
    <property type="nucleotide sequence ID" value="NZ_DYXE01000039.1"/>
</dbReference>
<organism evidence="3 4">
    <name type="scientific">Merdimonas faecis</name>
    <dbReference type="NCBI Taxonomy" id="1653435"/>
    <lineage>
        <taxon>Bacteria</taxon>
        <taxon>Bacillati</taxon>
        <taxon>Bacillota</taxon>
        <taxon>Clostridia</taxon>
        <taxon>Lachnospirales</taxon>
        <taxon>Lachnospiraceae</taxon>
        <taxon>Merdimonas</taxon>
    </lineage>
</organism>
<keyword evidence="1" id="KW-0472">Membrane</keyword>
<comment type="caution">
    <text evidence="3">The sequence shown here is derived from an EMBL/GenBank/DDBJ whole genome shotgun (WGS) entry which is preliminary data.</text>
</comment>